<dbReference type="VEuPathDB" id="VectorBase:HLOH_044249"/>
<keyword evidence="2" id="KW-1185">Reference proteome</keyword>
<dbReference type="AlphaFoldDB" id="A0A9J6GC71"/>
<name>A0A9J6GC71_HAELO</name>
<evidence type="ECO:0000313" key="2">
    <source>
        <dbReference type="Proteomes" id="UP000821853"/>
    </source>
</evidence>
<dbReference type="Proteomes" id="UP000821853">
    <property type="component" value="Chromosome 4"/>
</dbReference>
<reference evidence="1 2" key="1">
    <citation type="journal article" date="2020" name="Cell">
        <title>Large-Scale Comparative Analyses of Tick Genomes Elucidate Their Genetic Diversity and Vector Capacities.</title>
        <authorList>
            <consortium name="Tick Genome and Microbiome Consortium (TIGMIC)"/>
            <person name="Jia N."/>
            <person name="Wang J."/>
            <person name="Shi W."/>
            <person name="Du L."/>
            <person name="Sun Y."/>
            <person name="Zhan W."/>
            <person name="Jiang J.F."/>
            <person name="Wang Q."/>
            <person name="Zhang B."/>
            <person name="Ji P."/>
            <person name="Bell-Sakyi L."/>
            <person name="Cui X.M."/>
            <person name="Yuan T.T."/>
            <person name="Jiang B.G."/>
            <person name="Yang W.F."/>
            <person name="Lam T.T."/>
            <person name="Chang Q.C."/>
            <person name="Ding S.J."/>
            <person name="Wang X.J."/>
            <person name="Zhu J.G."/>
            <person name="Ruan X.D."/>
            <person name="Zhao L."/>
            <person name="Wei J.T."/>
            <person name="Ye R.Z."/>
            <person name="Que T.C."/>
            <person name="Du C.H."/>
            <person name="Zhou Y.H."/>
            <person name="Cheng J.X."/>
            <person name="Dai P.F."/>
            <person name="Guo W.B."/>
            <person name="Han X.H."/>
            <person name="Huang E.J."/>
            <person name="Li L.F."/>
            <person name="Wei W."/>
            <person name="Gao Y.C."/>
            <person name="Liu J.Z."/>
            <person name="Shao H.Z."/>
            <person name="Wang X."/>
            <person name="Wang C.C."/>
            <person name="Yang T.C."/>
            <person name="Huo Q.B."/>
            <person name="Li W."/>
            <person name="Chen H.Y."/>
            <person name="Chen S.E."/>
            <person name="Zhou L.G."/>
            <person name="Ni X.B."/>
            <person name="Tian J.H."/>
            <person name="Sheng Y."/>
            <person name="Liu T."/>
            <person name="Pan Y.S."/>
            <person name="Xia L.Y."/>
            <person name="Li J."/>
            <person name="Zhao F."/>
            <person name="Cao W.C."/>
        </authorList>
    </citation>
    <scope>NUCLEOTIDE SEQUENCE [LARGE SCALE GENOMIC DNA]</scope>
    <source>
        <strain evidence="1">HaeL-2018</strain>
    </source>
</reference>
<dbReference type="EMBL" id="JABSTR010000006">
    <property type="protein sequence ID" value="KAH9373002.1"/>
    <property type="molecule type" value="Genomic_DNA"/>
</dbReference>
<comment type="caution">
    <text evidence="1">The sequence shown here is derived from an EMBL/GenBank/DDBJ whole genome shotgun (WGS) entry which is preliminary data.</text>
</comment>
<dbReference type="OrthoDB" id="6505872at2759"/>
<organism evidence="1 2">
    <name type="scientific">Haemaphysalis longicornis</name>
    <name type="common">Bush tick</name>
    <dbReference type="NCBI Taxonomy" id="44386"/>
    <lineage>
        <taxon>Eukaryota</taxon>
        <taxon>Metazoa</taxon>
        <taxon>Ecdysozoa</taxon>
        <taxon>Arthropoda</taxon>
        <taxon>Chelicerata</taxon>
        <taxon>Arachnida</taxon>
        <taxon>Acari</taxon>
        <taxon>Parasitiformes</taxon>
        <taxon>Ixodida</taxon>
        <taxon>Ixodoidea</taxon>
        <taxon>Ixodidae</taxon>
        <taxon>Haemaphysalinae</taxon>
        <taxon>Haemaphysalis</taxon>
    </lineage>
</organism>
<sequence length="131" mass="15104">MKWCKFVELFRFERDDICELLMRLEIPDDVISAQCVGCLTYPNRLCKLEVEFGRHVTVISSLVNKVLGHIKYYFVHHLSDMHSHDWTTPPSVRGVRSLGAAGACFMVGTARRICRPTVEATNAFMRSNIRW</sequence>
<gene>
    <name evidence="1" type="ORF">HPB48_003380</name>
</gene>
<proteinExistence type="predicted"/>
<accession>A0A9J6GC71</accession>
<evidence type="ECO:0000313" key="1">
    <source>
        <dbReference type="EMBL" id="KAH9373002.1"/>
    </source>
</evidence>
<protein>
    <submittedName>
        <fullName evidence="1">Uncharacterized protein</fullName>
    </submittedName>
</protein>